<dbReference type="Proteomes" id="UP000030748">
    <property type="component" value="Unassembled WGS sequence"/>
</dbReference>
<accession>A0A022QTR9</accession>
<dbReference type="eggNOG" id="ENOG502S55U">
    <property type="taxonomic scope" value="Eukaryota"/>
</dbReference>
<evidence type="ECO:0000313" key="3">
    <source>
        <dbReference type="EMBL" id="EYU30964.1"/>
    </source>
</evidence>
<dbReference type="EMBL" id="KI631018">
    <property type="protein sequence ID" value="EYU30964.1"/>
    <property type="molecule type" value="Genomic_DNA"/>
</dbReference>
<gene>
    <name evidence="3" type="ORF">MIMGU_mgv1a013970mg</name>
</gene>
<dbReference type="OMA" id="NTMGETR"/>
<evidence type="ECO:0000313" key="4">
    <source>
        <dbReference type="Proteomes" id="UP000030748"/>
    </source>
</evidence>
<dbReference type="PANTHER" id="PTHR33735">
    <property type="entry name" value="EXPRESSED PROTEIN"/>
    <property type="match status" value="1"/>
</dbReference>
<organism evidence="3 4">
    <name type="scientific">Erythranthe guttata</name>
    <name type="common">Yellow monkey flower</name>
    <name type="synonym">Mimulus guttatus</name>
    <dbReference type="NCBI Taxonomy" id="4155"/>
    <lineage>
        <taxon>Eukaryota</taxon>
        <taxon>Viridiplantae</taxon>
        <taxon>Streptophyta</taxon>
        <taxon>Embryophyta</taxon>
        <taxon>Tracheophyta</taxon>
        <taxon>Spermatophyta</taxon>
        <taxon>Magnoliopsida</taxon>
        <taxon>eudicotyledons</taxon>
        <taxon>Gunneridae</taxon>
        <taxon>Pentapetalae</taxon>
        <taxon>asterids</taxon>
        <taxon>lamiids</taxon>
        <taxon>Lamiales</taxon>
        <taxon>Phrymaceae</taxon>
        <taxon>Erythranthe</taxon>
    </lineage>
</organism>
<evidence type="ECO:0000256" key="2">
    <source>
        <dbReference type="SAM" id="Phobius"/>
    </source>
</evidence>
<dbReference type="AlphaFoldDB" id="A0A022QTR9"/>
<keyword evidence="4" id="KW-1185">Reference proteome</keyword>
<sequence>MTSSLPSYYFSSCHCKGSNNQDSRSCHNSLPTIKRAKYVDQTRNIFKFGAANGIFTSIPSKSYHVVSVPGKFRVRASSSPNSSPSSWQKWVLGFLLTVILPAAGYKGGIFLNLKSKIDKTIETVEHVAEMVEEVAEEAEKIVEEVEEKLPEDSKIKKKLQSFDALAKRAVDEAKKAEDAVHKVKDVEEEIEETLIKTGKVDAKK</sequence>
<protein>
    <submittedName>
        <fullName evidence="3">Uncharacterized protein</fullName>
    </submittedName>
</protein>
<dbReference type="KEGG" id="egt:105965159"/>
<name>A0A022QTR9_ERYGU</name>
<feature type="coiled-coil region" evidence="1">
    <location>
        <begin position="124"/>
        <end position="196"/>
    </location>
</feature>
<dbReference type="PANTHER" id="PTHR33735:SF23">
    <property type="entry name" value="PTERIN-BINDING DOMAIN-CONTAINING PROTEIN"/>
    <property type="match status" value="1"/>
</dbReference>
<keyword evidence="2" id="KW-0812">Transmembrane</keyword>
<keyword evidence="1" id="KW-0175">Coiled coil</keyword>
<feature type="transmembrane region" description="Helical" evidence="2">
    <location>
        <begin position="90"/>
        <end position="111"/>
    </location>
</feature>
<dbReference type="OrthoDB" id="1927611at2759"/>
<dbReference type="PhylomeDB" id="A0A022QTR9"/>
<evidence type="ECO:0000256" key="1">
    <source>
        <dbReference type="SAM" id="Coils"/>
    </source>
</evidence>
<keyword evidence="2" id="KW-0472">Membrane</keyword>
<dbReference type="STRING" id="4155.A0A022QTR9"/>
<proteinExistence type="predicted"/>
<reference evidence="3 4" key="1">
    <citation type="journal article" date="2013" name="Proc. Natl. Acad. Sci. U.S.A.">
        <title>Fine-scale variation in meiotic recombination in Mimulus inferred from population shotgun sequencing.</title>
        <authorList>
            <person name="Hellsten U."/>
            <person name="Wright K.M."/>
            <person name="Jenkins J."/>
            <person name="Shu S."/>
            <person name="Yuan Y."/>
            <person name="Wessler S.R."/>
            <person name="Schmutz J."/>
            <person name="Willis J.H."/>
            <person name="Rokhsar D.S."/>
        </authorList>
    </citation>
    <scope>NUCLEOTIDE SEQUENCE [LARGE SCALE GENOMIC DNA]</scope>
    <source>
        <strain evidence="4">cv. DUN x IM62</strain>
    </source>
</reference>
<keyword evidence="2" id="KW-1133">Transmembrane helix</keyword>